<accession>A0A2P2NN75</accession>
<reference evidence="1" key="1">
    <citation type="submission" date="2018-02" db="EMBL/GenBank/DDBJ databases">
        <title>Rhizophora mucronata_Transcriptome.</title>
        <authorList>
            <person name="Meera S.P."/>
            <person name="Sreeshan A."/>
            <person name="Augustine A."/>
        </authorList>
    </citation>
    <scope>NUCLEOTIDE SEQUENCE</scope>
    <source>
        <tissue evidence="1">Leaf</tissue>
    </source>
</reference>
<dbReference type="EMBL" id="GGEC01063356">
    <property type="protein sequence ID" value="MBX43840.1"/>
    <property type="molecule type" value="Transcribed_RNA"/>
</dbReference>
<name>A0A2P2NN75_RHIMU</name>
<dbReference type="AlphaFoldDB" id="A0A2P2NN75"/>
<dbReference type="PROSITE" id="PS51257">
    <property type="entry name" value="PROKAR_LIPOPROTEIN"/>
    <property type="match status" value="1"/>
</dbReference>
<protein>
    <submittedName>
        <fullName evidence="1">Uncharacterized protein</fullName>
    </submittedName>
</protein>
<evidence type="ECO:0000313" key="1">
    <source>
        <dbReference type="EMBL" id="MBX43840.1"/>
    </source>
</evidence>
<sequence>MLLKLGSFAHSLTSCV</sequence>
<organism evidence="1">
    <name type="scientific">Rhizophora mucronata</name>
    <name type="common">Asiatic mangrove</name>
    <dbReference type="NCBI Taxonomy" id="61149"/>
    <lineage>
        <taxon>Eukaryota</taxon>
        <taxon>Viridiplantae</taxon>
        <taxon>Streptophyta</taxon>
        <taxon>Embryophyta</taxon>
        <taxon>Tracheophyta</taxon>
        <taxon>Spermatophyta</taxon>
        <taxon>Magnoliopsida</taxon>
        <taxon>eudicotyledons</taxon>
        <taxon>Gunneridae</taxon>
        <taxon>Pentapetalae</taxon>
        <taxon>rosids</taxon>
        <taxon>fabids</taxon>
        <taxon>Malpighiales</taxon>
        <taxon>Rhizophoraceae</taxon>
        <taxon>Rhizophora</taxon>
    </lineage>
</organism>
<proteinExistence type="predicted"/>